<reference evidence="10" key="1">
    <citation type="journal article" date="2014" name="Int. J. Syst. Evol. Microbiol.">
        <title>Complete genome sequence of Corynebacterium casei LMG S-19264T (=DSM 44701T), isolated from a smear-ripened cheese.</title>
        <authorList>
            <consortium name="US DOE Joint Genome Institute (JGI-PGF)"/>
            <person name="Walter F."/>
            <person name="Albersmeier A."/>
            <person name="Kalinowski J."/>
            <person name="Ruckert C."/>
        </authorList>
    </citation>
    <scope>NUCLEOTIDE SEQUENCE</scope>
    <source>
        <strain evidence="10">CGMCC 1.12408</strain>
    </source>
</reference>
<keyword evidence="7" id="KW-0449">Lipoprotein</keyword>
<dbReference type="Pfam" id="PF25198">
    <property type="entry name" value="Spore_GerAC_N"/>
    <property type="match status" value="1"/>
</dbReference>
<comment type="similarity">
    <text evidence="2">Belongs to the GerABKC lipoprotein family.</text>
</comment>
<evidence type="ECO:0000256" key="7">
    <source>
        <dbReference type="ARBA" id="ARBA00023288"/>
    </source>
</evidence>
<evidence type="ECO:0000313" key="11">
    <source>
        <dbReference type="Proteomes" id="UP000613512"/>
    </source>
</evidence>
<evidence type="ECO:0000256" key="1">
    <source>
        <dbReference type="ARBA" id="ARBA00004635"/>
    </source>
</evidence>
<keyword evidence="11" id="KW-1185">Reference proteome</keyword>
<dbReference type="GO" id="GO:0009847">
    <property type="term" value="P:spore germination"/>
    <property type="evidence" value="ECO:0007669"/>
    <property type="project" value="InterPro"/>
</dbReference>
<evidence type="ECO:0000313" key="10">
    <source>
        <dbReference type="EMBL" id="GGA85776.1"/>
    </source>
</evidence>
<feature type="domain" description="Spore germination protein N-terminal" evidence="9">
    <location>
        <begin position="24"/>
        <end position="189"/>
    </location>
</feature>
<evidence type="ECO:0000259" key="8">
    <source>
        <dbReference type="Pfam" id="PF05504"/>
    </source>
</evidence>
<dbReference type="RefSeq" id="WP_188385585.1">
    <property type="nucleotide sequence ID" value="NZ_BMEY01000018.1"/>
</dbReference>
<proteinExistence type="inferred from homology"/>
<feature type="domain" description="Spore germination GerAC-like C-terminal" evidence="8">
    <location>
        <begin position="197"/>
        <end position="372"/>
    </location>
</feature>
<keyword evidence="3" id="KW-0309">Germination</keyword>
<dbReference type="Proteomes" id="UP000613512">
    <property type="component" value="Unassembled WGS sequence"/>
</dbReference>
<gene>
    <name evidence="10" type="ORF">GCM10008025_30960</name>
</gene>
<keyword evidence="4" id="KW-0732">Signal</keyword>
<dbReference type="InterPro" id="IPR038501">
    <property type="entry name" value="Spore_GerAC_C_sf"/>
</dbReference>
<accession>A0A916WCJ6</accession>
<evidence type="ECO:0000256" key="2">
    <source>
        <dbReference type="ARBA" id="ARBA00007886"/>
    </source>
</evidence>
<dbReference type="PANTHER" id="PTHR35789">
    <property type="entry name" value="SPORE GERMINATION PROTEIN B3"/>
    <property type="match status" value="1"/>
</dbReference>
<dbReference type="Pfam" id="PF05504">
    <property type="entry name" value="Spore_GerAC"/>
    <property type="match status" value="1"/>
</dbReference>
<reference evidence="10" key="2">
    <citation type="submission" date="2020-09" db="EMBL/GenBank/DDBJ databases">
        <authorList>
            <person name="Sun Q."/>
            <person name="Zhou Y."/>
        </authorList>
    </citation>
    <scope>NUCLEOTIDE SEQUENCE</scope>
    <source>
        <strain evidence="10">CGMCC 1.12408</strain>
    </source>
</reference>
<evidence type="ECO:0008006" key="12">
    <source>
        <dbReference type="Google" id="ProtNLM"/>
    </source>
</evidence>
<dbReference type="EMBL" id="BMEY01000018">
    <property type="protein sequence ID" value="GGA85776.1"/>
    <property type="molecule type" value="Genomic_DNA"/>
</dbReference>
<evidence type="ECO:0000256" key="4">
    <source>
        <dbReference type="ARBA" id="ARBA00022729"/>
    </source>
</evidence>
<dbReference type="AlphaFoldDB" id="A0A916WCJ6"/>
<evidence type="ECO:0000256" key="6">
    <source>
        <dbReference type="ARBA" id="ARBA00023139"/>
    </source>
</evidence>
<sequence>MKLLRLSISLIILIVLSSCIQPLQLEDLGVVISRGVDKNEEEKIEVNMAVLQFNKDSPSTTKTIDGVGETIQGAIKNANTKANQYLANGKLELEIYGRQVAEEGLEPFIDTLRRDANIPSTVFLAVSDTTAKEIFTIDTEKIDINLGQFLHEIIQPGPEKRLFPVVTFPRFLYTINNSGIEPVLPIMEVKDGNPALSGVALFKGDKMVSELPLKDAILISIMEGTVRNEIIEITIPKEELSAELQKDTKRDRLKMTFIIEQARGNNILTNKEELKYDTKIDLKLNLIEIFPTYKLEEEKVINDIERAIEKHIKDRYETLLSKLKELNIDTFGYGIKYRIKNKGGKLTAKEWDELFPKIDTTIDVKAEIIRHGSVHR</sequence>
<dbReference type="GO" id="GO:0016020">
    <property type="term" value="C:membrane"/>
    <property type="evidence" value="ECO:0007669"/>
    <property type="project" value="UniProtKB-SubCell"/>
</dbReference>
<dbReference type="NCBIfam" id="TIGR02887">
    <property type="entry name" value="spore_ger_x_C"/>
    <property type="match status" value="1"/>
</dbReference>
<evidence type="ECO:0000259" key="9">
    <source>
        <dbReference type="Pfam" id="PF25198"/>
    </source>
</evidence>
<dbReference type="PANTHER" id="PTHR35789:SF1">
    <property type="entry name" value="SPORE GERMINATION PROTEIN B3"/>
    <property type="match status" value="1"/>
</dbReference>
<keyword evidence="5" id="KW-0472">Membrane</keyword>
<dbReference type="PROSITE" id="PS51257">
    <property type="entry name" value="PROKAR_LIPOPROTEIN"/>
    <property type="match status" value="1"/>
</dbReference>
<organism evidence="10 11">
    <name type="scientific">Ornithinibacillus halotolerans</name>
    <dbReference type="NCBI Taxonomy" id="1274357"/>
    <lineage>
        <taxon>Bacteria</taxon>
        <taxon>Bacillati</taxon>
        <taxon>Bacillota</taxon>
        <taxon>Bacilli</taxon>
        <taxon>Bacillales</taxon>
        <taxon>Bacillaceae</taxon>
        <taxon>Ornithinibacillus</taxon>
    </lineage>
</organism>
<dbReference type="InterPro" id="IPR008844">
    <property type="entry name" value="Spore_GerAC-like"/>
</dbReference>
<dbReference type="Gene3D" id="3.30.300.210">
    <property type="entry name" value="Nutrient germinant receptor protein C, domain 3"/>
    <property type="match status" value="1"/>
</dbReference>
<dbReference type="InterPro" id="IPR057336">
    <property type="entry name" value="GerAC_N"/>
</dbReference>
<dbReference type="InterPro" id="IPR046953">
    <property type="entry name" value="Spore_GerAC-like_C"/>
</dbReference>
<keyword evidence="6" id="KW-0564">Palmitate</keyword>
<comment type="subcellular location">
    <subcellularLocation>
        <location evidence="1">Membrane</location>
        <topology evidence="1">Lipid-anchor</topology>
    </subcellularLocation>
</comment>
<evidence type="ECO:0000256" key="3">
    <source>
        <dbReference type="ARBA" id="ARBA00022544"/>
    </source>
</evidence>
<name>A0A916WCJ6_9BACI</name>
<comment type="caution">
    <text evidence="10">The sequence shown here is derived from an EMBL/GenBank/DDBJ whole genome shotgun (WGS) entry which is preliminary data.</text>
</comment>
<evidence type="ECO:0000256" key="5">
    <source>
        <dbReference type="ARBA" id="ARBA00023136"/>
    </source>
</evidence>
<protein>
    <recommendedName>
        <fullName evidence="12">Ger(X)C family spore germination protein</fullName>
    </recommendedName>
</protein>